<evidence type="ECO:0000313" key="2">
    <source>
        <dbReference type="Proteomes" id="UP000515908"/>
    </source>
</evidence>
<proteinExistence type="predicted"/>
<protein>
    <submittedName>
        <fullName evidence="1">Uncharacterized protein</fullName>
    </submittedName>
</protein>
<dbReference type="EMBL" id="LR877153">
    <property type="protein sequence ID" value="CAD2217793.1"/>
    <property type="molecule type" value="Genomic_DNA"/>
</dbReference>
<dbReference type="OrthoDB" id="268742at2759"/>
<reference evidence="1 2" key="1">
    <citation type="submission" date="2020-08" db="EMBL/GenBank/DDBJ databases">
        <authorList>
            <person name="Newling K."/>
            <person name="Davey J."/>
            <person name="Forrester S."/>
        </authorList>
    </citation>
    <scope>NUCLEOTIDE SEQUENCE [LARGE SCALE GENOMIC DNA]</scope>
    <source>
        <strain evidence="2">Crithidia deanei Carvalho (ATCC PRA-265)</strain>
    </source>
</reference>
<name>S9WQV7_9TRYP</name>
<sequence>MFTRSVVVRDSFKEHYHRVHLPRRLELQRYKRKEAGRLAKEGNKTETVPYKYNRWWVSNDHEFIHQFSFTEDPDVVRERRNTLPVVTRDNIWKEPQKTYFMPFAPFIKVVDYAKDADTKFLKPVNIPRWKDYMQRTKPVVPRTWY</sequence>
<organism evidence="1 2">
    <name type="scientific">Angomonas deanei</name>
    <dbReference type="NCBI Taxonomy" id="59799"/>
    <lineage>
        <taxon>Eukaryota</taxon>
        <taxon>Discoba</taxon>
        <taxon>Euglenozoa</taxon>
        <taxon>Kinetoplastea</taxon>
        <taxon>Metakinetoplastina</taxon>
        <taxon>Trypanosomatida</taxon>
        <taxon>Trypanosomatidae</taxon>
        <taxon>Strigomonadinae</taxon>
        <taxon>Angomonas</taxon>
    </lineage>
</organism>
<evidence type="ECO:0000313" key="1">
    <source>
        <dbReference type="EMBL" id="CAD2217793.1"/>
    </source>
</evidence>
<dbReference type="VEuPathDB" id="TriTrypDB:ADEAN_000527600"/>
<dbReference type="AlphaFoldDB" id="S9WQV7"/>
<keyword evidence="2" id="KW-1185">Reference proteome</keyword>
<gene>
    <name evidence="1" type="ORF">ADEAN_000527600</name>
</gene>
<accession>S9WQV7</accession>
<dbReference type="Proteomes" id="UP000515908">
    <property type="component" value="Chromosome 09"/>
</dbReference>